<reference evidence="16" key="1">
    <citation type="journal article" date="2018" name="PLoS Negl. Trop. Dis.">
        <title>Sialome diversity of ticks revealed by RNAseq of single tick salivary glands.</title>
        <authorList>
            <person name="Perner J."/>
            <person name="Kropackova S."/>
            <person name="Kopacek P."/>
            <person name="Ribeiro J.M."/>
        </authorList>
    </citation>
    <scope>NUCLEOTIDE SEQUENCE</scope>
    <source>
        <strain evidence="16">Siblings of single egg batch collected in Ceske Budejovice</strain>
        <tissue evidence="16">Salivary glands</tissue>
    </source>
</reference>
<dbReference type="InterPro" id="IPR044876">
    <property type="entry name" value="HRDC_dom_sf"/>
</dbReference>
<dbReference type="FunFam" id="3.40.50.300:FF:000941">
    <property type="entry name" value="Werner syndrome RecQ like helicase"/>
    <property type="match status" value="1"/>
</dbReference>
<comment type="catalytic activity">
    <reaction evidence="9 11">
        <text>Couples ATP hydrolysis with the unwinding of duplex DNA by translocating in the 3'-5' direction.</text>
        <dbReference type="EC" id="5.6.2.4"/>
    </reaction>
</comment>
<dbReference type="PANTHER" id="PTHR13710">
    <property type="entry name" value="DNA HELICASE RECQ FAMILY MEMBER"/>
    <property type="match status" value="1"/>
</dbReference>
<accession>A0A147BMW2</accession>
<sequence length="865" mass="95689">PPSEAHLRALRTHFGHTAFRPMQWRIIRSVLESKRDNCVVMATGYGKSLCYQFPPVFTGKTAVVVSPLISLMEDQVRGLAAANIPACLLGSAQSDKYAVTDGVEAGRYRLVYVTPEFAESGSAIFEKLDEQVGITLFAIDEAHCVSQWGHDFRQAYRQLGKLRTRFGHVPFLALTATATPGVREDIVRALNLKQVVLTCTSFDRPNLHLEVNRKAVMADDLKNAVPDDGSPTIVYCSTRASTEEVYKVLLNRGLKCAVYHAGLSLEVRKKSHADFLNDRVQVVVATVAFGMGIDKPDVRRIVHYGAPRDIESYYQEIGRAGRDGLPASCRVLYSPGDLVTNKYFLKDISNPTFLQHKTDMLNKMQHYLTSTRCRRKLLLAHFSSEEAQRVGGTARCCDNCERRLHRSNSKGDRDDRRDYAREGRLLLRVVKDTGQRYGLATPIAVLRGSVSQKVPQYLRNGPNFGAGKERTEAFWKAFARLLMAEGYLAEKAIHNGKMADRGFSSRFLSSVVLTPKGSAWLDCGEDGLLLEPTTELLALEEATRRPPRPQVIPCADVLNILASRRRDEDKPADSGPSCEPVEPTEEEKLRSELYSRLVELRNKLAEGCGFAPYMVFNNRVLLEISRACPSSLDQLSRVEGVSEAKLNKFGGPVVETVACFCAEHKLKPLEEVSAPQSASTSLEASPYLLQQLSDTQQTTYVRYLQDNWDVAVVATARGLAVNTIITHLAEAIKVGLPVDLESVGVTPRILEAVTEALRRLGGDMSRLTPVKELCPEYVEFSHIKVVFAHLQAKYGLQNSRLCLPDATAAPSGSDATTRTDSSAAETSGHSSASAKLKQFAAKRPVSSEEMMTVSKKMKQSSLFRK</sequence>
<dbReference type="GO" id="GO:0016887">
    <property type="term" value="F:ATP hydrolysis activity"/>
    <property type="evidence" value="ECO:0007669"/>
    <property type="project" value="RHEA"/>
</dbReference>
<dbReference type="Pfam" id="PF09382">
    <property type="entry name" value="RQC"/>
    <property type="match status" value="1"/>
</dbReference>
<dbReference type="Pfam" id="PF00570">
    <property type="entry name" value="HRDC"/>
    <property type="match status" value="1"/>
</dbReference>
<evidence type="ECO:0000256" key="3">
    <source>
        <dbReference type="ARBA" id="ARBA00022741"/>
    </source>
</evidence>
<comment type="similarity">
    <text evidence="2 11">Belongs to the helicase family. RecQ subfamily.</text>
</comment>
<dbReference type="InterPro" id="IPR004589">
    <property type="entry name" value="DNA_helicase_ATP-dep_RecQ"/>
</dbReference>
<keyword evidence="11" id="KW-0539">Nucleus</keyword>
<evidence type="ECO:0000256" key="1">
    <source>
        <dbReference type="ARBA" id="ARBA00001947"/>
    </source>
</evidence>
<dbReference type="EMBL" id="GEGO01003305">
    <property type="protein sequence ID" value="JAR92099.1"/>
    <property type="molecule type" value="Transcribed_RNA"/>
</dbReference>
<evidence type="ECO:0000259" key="14">
    <source>
        <dbReference type="PROSITE" id="PS51192"/>
    </source>
</evidence>
<dbReference type="Pfam" id="PF00271">
    <property type="entry name" value="Helicase_C"/>
    <property type="match status" value="1"/>
</dbReference>
<comment type="catalytic activity">
    <reaction evidence="10 11">
        <text>ATP + H2O = ADP + phosphate + H(+)</text>
        <dbReference type="Rhea" id="RHEA:13065"/>
        <dbReference type="ChEBI" id="CHEBI:15377"/>
        <dbReference type="ChEBI" id="CHEBI:15378"/>
        <dbReference type="ChEBI" id="CHEBI:30616"/>
        <dbReference type="ChEBI" id="CHEBI:43474"/>
        <dbReference type="ChEBI" id="CHEBI:456216"/>
    </reaction>
</comment>
<dbReference type="EC" id="5.6.2.4" evidence="11"/>
<feature type="region of interest" description="Disordered" evidence="12">
    <location>
        <begin position="808"/>
        <end position="865"/>
    </location>
</feature>
<feature type="domain" description="Helicase ATP-binding" evidence="14">
    <location>
        <begin position="28"/>
        <end position="196"/>
    </location>
</feature>
<dbReference type="InterPro" id="IPR036390">
    <property type="entry name" value="WH_DNA-bd_sf"/>
</dbReference>
<dbReference type="SMART" id="SM00341">
    <property type="entry name" value="HRDC"/>
    <property type="match status" value="1"/>
</dbReference>
<organism evidence="16">
    <name type="scientific">Ixodes ricinus</name>
    <name type="common">Common tick</name>
    <name type="synonym">Acarus ricinus</name>
    <dbReference type="NCBI Taxonomy" id="34613"/>
    <lineage>
        <taxon>Eukaryota</taxon>
        <taxon>Metazoa</taxon>
        <taxon>Ecdysozoa</taxon>
        <taxon>Arthropoda</taxon>
        <taxon>Chelicerata</taxon>
        <taxon>Arachnida</taxon>
        <taxon>Acari</taxon>
        <taxon>Parasitiformes</taxon>
        <taxon>Ixodida</taxon>
        <taxon>Ixodoidea</taxon>
        <taxon>Ixodidae</taxon>
        <taxon>Ixodinae</taxon>
        <taxon>Ixodes</taxon>
    </lineage>
</organism>
<feature type="compositionally biased region" description="Basic residues" evidence="12">
    <location>
        <begin position="855"/>
        <end position="865"/>
    </location>
</feature>
<dbReference type="GO" id="GO:0005524">
    <property type="term" value="F:ATP binding"/>
    <property type="evidence" value="ECO:0007669"/>
    <property type="project" value="UniProtKB-KW"/>
</dbReference>
<dbReference type="GO" id="GO:0005737">
    <property type="term" value="C:cytoplasm"/>
    <property type="evidence" value="ECO:0007669"/>
    <property type="project" value="TreeGrafter"/>
</dbReference>
<feature type="non-terminal residue" evidence="16">
    <location>
        <position position="1"/>
    </location>
</feature>
<dbReference type="InterPro" id="IPR032284">
    <property type="entry name" value="RecQ_Zn-bd"/>
</dbReference>
<dbReference type="PROSITE" id="PS50967">
    <property type="entry name" value="HRDC"/>
    <property type="match status" value="1"/>
</dbReference>
<dbReference type="InterPro" id="IPR027417">
    <property type="entry name" value="P-loop_NTPase"/>
</dbReference>
<dbReference type="NCBIfam" id="TIGR00614">
    <property type="entry name" value="recQ_fam"/>
    <property type="match status" value="1"/>
</dbReference>
<comment type="subcellular location">
    <subcellularLocation>
        <location evidence="11">Nucleus</location>
    </subcellularLocation>
</comment>
<dbReference type="InterPro" id="IPR010997">
    <property type="entry name" value="HRDC-like_sf"/>
</dbReference>
<feature type="region of interest" description="Disordered" evidence="12">
    <location>
        <begin position="565"/>
        <end position="586"/>
    </location>
</feature>
<evidence type="ECO:0000256" key="9">
    <source>
        <dbReference type="ARBA" id="ARBA00034617"/>
    </source>
</evidence>
<feature type="compositionally biased region" description="Polar residues" evidence="12">
    <location>
        <begin position="813"/>
        <end position="833"/>
    </location>
</feature>
<evidence type="ECO:0000256" key="12">
    <source>
        <dbReference type="SAM" id="MobiDB-lite"/>
    </source>
</evidence>
<dbReference type="GO" id="GO:0006260">
    <property type="term" value="P:DNA replication"/>
    <property type="evidence" value="ECO:0007669"/>
    <property type="project" value="InterPro"/>
</dbReference>
<dbReference type="GO" id="GO:0005694">
    <property type="term" value="C:chromosome"/>
    <property type="evidence" value="ECO:0007669"/>
    <property type="project" value="TreeGrafter"/>
</dbReference>
<dbReference type="Gene3D" id="3.40.50.300">
    <property type="entry name" value="P-loop containing nucleotide triphosphate hydrolases"/>
    <property type="match status" value="2"/>
</dbReference>
<dbReference type="SUPFAM" id="SSF47819">
    <property type="entry name" value="HRDC-like"/>
    <property type="match status" value="1"/>
</dbReference>
<dbReference type="InterPro" id="IPR014001">
    <property type="entry name" value="Helicase_ATP-bd"/>
</dbReference>
<proteinExistence type="inferred from homology"/>
<dbReference type="CDD" id="cd18794">
    <property type="entry name" value="SF2_C_RecQ"/>
    <property type="match status" value="1"/>
</dbReference>
<protein>
    <recommendedName>
        <fullName evidence="11">ATP-dependent DNA helicase</fullName>
        <ecNumber evidence="11">5.6.2.4</ecNumber>
    </recommendedName>
</protein>
<dbReference type="PANTHER" id="PTHR13710:SF120">
    <property type="entry name" value="BIFUNCTIONAL 3'-5' EXONUCLEASE_ATP-DEPENDENT HELICASE WRN"/>
    <property type="match status" value="1"/>
</dbReference>
<evidence type="ECO:0000256" key="6">
    <source>
        <dbReference type="ARBA" id="ARBA00022840"/>
    </source>
</evidence>
<dbReference type="Pfam" id="PF14493">
    <property type="entry name" value="HTH_40"/>
    <property type="match status" value="1"/>
</dbReference>
<dbReference type="GO" id="GO:0009378">
    <property type="term" value="F:four-way junction helicase activity"/>
    <property type="evidence" value="ECO:0007669"/>
    <property type="project" value="TreeGrafter"/>
</dbReference>
<evidence type="ECO:0000256" key="5">
    <source>
        <dbReference type="ARBA" id="ARBA00022806"/>
    </source>
</evidence>
<dbReference type="SMART" id="SM00487">
    <property type="entry name" value="DEXDc"/>
    <property type="match status" value="1"/>
</dbReference>
<evidence type="ECO:0000256" key="11">
    <source>
        <dbReference type="RuleBase" id="RU364117"/>
    </source>
</evidence>
<dbReference type="SMART" id="SM00956">
    <property type="entry name" value="RQC"/>
    <property type="match status" value="1"/>
</dbReference>
<dbReference type="InterPro" id="IPR036388">
    <property type="entry name" value="WH-like_DNA-bd_sf"/>
</dbReference>
<dbReference type="AlphaFoldDB" id="A0A147BMW2"/>
<evidence type="ECO:0000256" key="2">
    <source>
        <dbReference type="ARBA" id="ARBA00005446"/>
    </source>
</evidence>
<evidence type="ECO:0000313" key="16">
    <source>
        <dbReference type="EMBL" id="JAR92099.1"/>
    </source>
</evidence>
<evidence type="ECO:0000259" key="13">
    <source>
        <dbReference type="PROSITE" id="PS50967"/>
    </source>
</evidence>
<feature type="domain" description="HRDC" evidence="13">
    <location>
        <begin position="587"/>
        <end position="667"/>
    </location>
</feature>
<keyword evidence="5 11" id="KW-0347">Helicase</keyword>
<dbReference type="GO" id="GO:0005634">
    <property type="term" value="C:nucleus"/>
    <property type="evidence" value="ECO:0007669"/>
    <property type="project" value="UniProtKB-SubCell"/>
</dbReference>
<dbReference type="Gene3D" id="1.10.10.10">
    <property type="entry name" value="Winged helix-like DNA-binding domain superfamily/Winged helix DNA-binding domain"/>
    <property type="match status" value="1"/>
</dbReference>
<keyword evidence="4 11" id="KW-0378">Hydrolase</keyword>
<dbReference type="Pfam" id="PF16124">
    <property type="entry name" value="RecQ_Zn_bind"/>
    <property type="match status" value="1"/>
</dbReference>
<dbReference type="InterPro" id="IPR001650">
    <property type="entry name" value="Helicase_C-like"/>
</dbReference>
<evidence type="ECO:0000256" key="8">
    <source>
        <dbReference type="ARBA" id="ARBA00023235"/>
    </source>
</evidence>
<dbReference type="SMART" id="SM00490">
    <property type="entry name" value="HELICc"/>
    <property type="match status" value="1"/>
</dbReference>
<evidence type="ECO:0000259" key="15">
    <source>
        <dbReference type="PROSITE" id="PS51194"/>
    </source>
</evidence>
<keyword evidence="8" id="KW-0413">Isomerase</keyword>
<dbReference type="PROSITE" id="PS51192">
    <property type="entry name" value="HELICASE_ATP_BIND_1"/>
    <property type="match status" value="1"/>
</dbReference>
<dbReference type="InterPro" id="IPR002121">
    <property type="entry name" value="HRDC_dom"/>
</dbReference>
<dbReference type="GO" id="GO:0000724">
    <property type="term" value="P:double-strand break repair via homologous recombination"/>
    <property type="evidence" value="ECO:0007669"/>
    <property type="project" value="TreeGrafter"/>
</dbReference>
<name>A0A147BMW2_IXORI</name>
<dbReference type="GO" id="GO:0003677">
    <property type="term" value="F:DNA binding"/>
    <property type="evidence" value="ECO:0007669"/>
    <property type="project" value="UniProtKB-KW"/>
</dbReference>
<dbReference type="Gene3D" id="1.10.150.80">
    <property type="entry name" value="HRDC domain"/>
    <property type="match status" value="1"/>
</dbReference>
<dbReference type="InterPro" id="IPR011545">
    <property type="entry name" value="DEAD/DEAH_box_helicase_dom"/>
</dbReference>
<dbReference type="Pfam" id="PF00270">
    <property type="entry name" value="DEAD"/>
    <property type="match status" value="1"/>
</dbReference>
<dbReference type="InterPro" id="IPR018982">
    <property type="entry name" value="RQC_domain"/>
</dbReference>
<dbReference type="SUPFAM" id="SSF52540">
    <property type="entry name" value="P-loop containing nucleoside triphosphate hydrolases"/>
    <property type="match status" value="1"/>
</dbReference>
<keyword evidence="3 11" id="KW-0547">Nucleotide-binding</keyword>
<dbReference type="GO" id="GO:0043138">
    <property type="term" value="F:3'-5' DNA helicase activity"/>
    <property type="evidence" value="ECO:0007669"/>
    <property type="project" value="UniProtKB-EC"/>
</dbReference>
<comment type="cofactor">
    <cofactor evidence="1">
        <name>Zn(2+)</name>
        <dbReference type="ChEBI" id="CHEBI:29105"/>
    </cofactor>
</comment>
<dbReference type="SUPFAM" id="SSF46785">
    <property type="entry name" value="Winged helix' DNA-binding domain"/>
    <property type="match status" value="1"/>
</dbReference>
<evidence type="ECO:0000256" key="7">
    <source>
        <dbReference type="ARBA" id="ARBA00023125"/>
    </source>
</evidence>
<evidence type="ECO:0000256" key="4">
    <source>
        <dbReference type="ARBA" id="ARBA00022801"/>
    </source>
</evidence>
<dbReference type="PROSITE" id="PS51194">
    <property type="entry name" value="HELICASE_CTER"/>
    <property type="match status" value="1"/>
</dbReference>
<keyword evidence="6 11" id="KW-0067">ATP-binding</keyword>
<keyword evidence="7" id="KW-0238">DNA-binding</keyword>
<evidence type="ECO:0000256" key="10">
    <source>
        <dbReference type="ARBA" id="ARBA00049360"/>
    </source>
</evidence>
<feature type="domain" description="Helicase C-terminal" evidence="15">
    <location>
        <begin position="217"/>
        <end position="369"/>
    </location>
</feature>
<dbReference type="InterPro" id="IPR029491">
    <property type="entry name" value="Helicase_HTH"/>
</dbReference>